<sequence length="178" mass="18715">MYGALNAESQNYNIVAYFSKFGLENCNPGTRPWTEVGTLFASPMTNVWSGGLVFSYFSAQSQGHEFGMVTLSSDNTTVTTNADFANLVSQYDQVNFANINSPSQSCVAARTFGVCPSEGASLEASAMLPPTPNDQGCGCVASKLGCSFKLPTNGDYTAILGTLTGVVCGTTGMYGDEI</sequence>
<evidence type="ECO:0000256" key="4">
    <source>
        <dbReference type="RuleBase" id="RU361209"/>
    </source>
</evidence>
<comment type="caution">
    <text evidence="5">The sequence shown here is derived from an EMBL/GenBank/DDBJ whole genome shotgun (WGS) entry which is preliminary data.</text>
</comment>
<dbReference type="Gene3D" id="3.20.20.80">
    <property type="entry name" value="Glycosidases"/>
    <property type="match status" value="1"/>
</dbReference>
<dbReference type="Proteomes" id="UP000620124">
    <property type="component" value="Unassembled WGS sequence"/>
</dbReference>
<evidence type="ECO:0000256" key="2">
    <source>
        <dbReference type="ARBA" id="ARBA00023157"/>
    </source>
</evidence>
<protein>
    <recommendedName>
        <fullName evidence="4">1,3-beta-glucanosyltransferase</fullName>
        <ecNumber evidence="4">2.4.1.-</ecNumber>
    </recommendedName>
</protein>
<keyword evidence="1" id="KW-0732">Signal</keyword>
<dbReference type="GO" id="GO:0042124">
    <property type="term" value="F:1,3-beta-glucanosyltransferase activity"/>
    <property type="evidence" value="ECO:0007669"/>
    <property type="project" value="TreeGrafter"/>
</dbReference>
<keyword evidence="6" id="KW-1185">Reference proteome</keyword>
<evidence type="ECO:0000256" key="3">
    <source>
        <dbReference type="ARBA" id="ARBA00023180"/>
    </source>
</evidence>
<dbReference type="GO" id="GO:0071970">
    <property type="term" value="P:fungal-type cell wall (1-&gt;3)-beta-D-glucan biosynthetic process"/>
    <property type="evidence" value="ECO:0007669"/>
    <property type="project" value="TreeGrafter"/>
</dbReference>
<accession>A0A8H6X6S1</accession>
<reference evidence="5" key="1">
    <citation type="submission" date="2020-05" db="EMBL/GenBank/DDBJ databases">
        <title>Mycena genomes resolve the evolution of fungal bioluminescence.</title>
        <authorList>
            <person name="Tsai I.J."/>
        </authorList>
    </citation>
    <scope>NUCLEOTIDE SEQUENCE</scope>
    <source>
        <strain evidence="5">CCC161011</strain>
    </source>
</reference>
<name>A0A8H6X6S1_9AGAR</name>
<dbReference type="EC" id="2.4.1.-" evidence="4"/>
<gene>
    <name evidence="5" type="ORF">MVEN_02254400</name>
</gene>
<dbReference type="AlphaFoldDB" id="A0A8H6X6S1"/>
<dbReference type="PANTHER" id="PTHR31468:SF2">
    <property type="entry name" value="1,3-BETA-GLUCANOSYLTRANSFERASE GAS1"/>
    <property type="match status" value="1"/>
</dbReference>
<comment type="subcellular location">
    <subcellularLocation>
        <location evidence="4">Cell membrane</location>
        <topology evidence="4">Lipid-anchor</topology>
        <topology evidence="4">GPI-anchor</topology>
    </subcellularLocation>
</comment>
<evidence type="ECO:0000313" key="5">
    <source>
        <dbReference type="EMBL" id="KAF7335041.1"/>
    </source>
</evidence>
<keyword evidence="4" id="KW-0336">GPI-anchor</keyword>
<dbReference type="OrthoDB" id="421038at2759"/>
<evidence type="ECO:0000313" key="6">
    <source>
        <dbReference type="Proteomes" id="UP000620124"/>
    </source>
</evidence>
<proteinExistence type="inferred from homology"/>
<keyword evidence="2" id="KW-1015">Disulfide bond</keyword>
<keyword evidence="3" id="KW-0325">Glycoprotein</keyword>
<dbReference type="EMBL" id="JACAZI010000025">
    <property type="protein sequence ID" value="KAF7335041.1"/>
    <property type="molecule type" value="Genomic_DNA"/>
</dbReference>
<dbReference type="GO" id="GO:0098552">
    <property type="term" value="C:side of membrane"/>
    <property type="evidence" value="ECO:0007669"/>
    <property type="project" value="UniProtKB-KW"/>
</dbReference>
<dbReference type="Gene3D" id="1.20.58.1040">
    <property type="match status" value="1"/>
</dbReference>
<dbReference type="GO" id="GO:0031505">
    <property type="term" value="P:fungal-type cell wall organization"/>
    <property type="evidence" value="ECO:0007669"/>
    <property type="project" value="TreeGrafter"/>
</dbReference>
<evidence type="ECO:0000256" key="1">
    <source>
        <dbReference type="ARBA" id="ARBA00022729"/>
    </source>
</evidence>
<organism evidence="5 6">
    <name type="scientific">Mycena venus</name>
    <dbReference type="NCBI Taxonomy" id="2733690"/>
    <lineage>
        <taxon>Eukaryota</taxon>
        <taxon>Fungi</taxon>
        <taxon>Dikarya</taxon>
        <taxon>Basidiomycota</taxon>
        <taxon>Agaricomycotina</taxon>
        <taxon>Agaricomycetes</taxon>
        <taxon>Agaricomycetidae</taxon>
        <taxon>Agaricales</taxon>
        <taxon>Marasmiineae</taxon>
        <taxon>Mycenaceae</taxon>
        <taxon>Mycena</taxon>
    </lineage>
</organism>
<comment type="similarity">
    <text evidence="4">Belongs to the glycosyl hydrolase 72 family.</text>
</comment>
<keyword evidence="4" id="KW-0472">Membrane</keyword>
<keyword evidence="4 5" id="KW-0808">Transferase</keyword>
<dbReference type="Pfam" id="PF03198">
    <property type="entry name" value="Glyco_hydro_72"/>
    <property type="match status" value="1"/>
</dbReference>
<dbReference type="GO" id="GO:0005886">
    <property type="term" value="C:plasma membrane"/>
    <property type="evidence" value="ECO:0007669"/>
    <property type="project" value="UniProtKB-SubCell"/>
</dbReference>
<keyword evidence="4" id="KW-0449">Lipoprotein</keyword>
<comment type="function">
    <text evidence="4">Splits internally a 1,3-beta-glucan molecule and transfers the newly generated reducing end (the donor) to the non-reducing end of another 1,3-beta-glucan molecule (the acceptor) forming a 1,3-beta linkage, resulting in the elongation of 1,3-beta-glucan chains in the cell wall.</text>
</comment>
<dbReference type="InterPro" id="IPR004886">
    <property type="entry name" value="Glucanosyltransferase"/>
</dbReference>
<dbReference type="PANTHER" id="PTHR31468">
    <property type="entry name" value="1,3-BETA-GLUCANOSYLTRANSFERASE GAS1"/>
    <property type="match status" value="1"/>
</dbReference>